<keyword evidence="5" id="KW-0233">DNA recombination</keyword>
<sequence>MKKNGYTQAGTQRWRCTQGCRGSSVRNSQQASKDAATFRLFYTWITTGRSLNSLAQEHNTTRQTLHARMKWCWLIQPNVEIDHNRVYDQLFIDGTYLNKQCLLIAASLDHVVAWLWCDKESTTNYIKLISQLQPPLIITLDGGTGALSAIKKCWPTSHIQRCTVHVQRHIRRQTTSRPRTEAGKAIYALALSLTKVETPDDAYQWTTNLLATHEFYKPTLAKKTFYKRGQHPSGKTWDWTHKRDRTAMNSLNNLNSKKWLFTWIEPPEGFIGTPKSTTNSLEGGINSPLKLLARNHRGMSKEHQRTAIDWWLASKTQLPAEPVKTARQQRWGKDALAKVNALLEAESPTPPEIGGPSGYDTAIDTTYQHSMGIQKGWLGR</sequence>
<dbReference type="InterPro" id="IPR001207">
    <property type="entry name" value="Transposase_mutator"/>
</dbReference>
<accession>A0ABM5PMV4</accession>
<dbReference type="Pfam" id="PF00872">
    <property type="entry name" value="Transposase_mut"/>
    <property type="match status" value="1"/>
</dbReference>
<evidence type="ECO:0000256" key="4">
    <source>
        <dbReference type="ARBA" id="ARBA00023125"/>
    </source>
</evidence>
<evidence type="ECO:0000256" key="1">
    <source>
        <dbReference type="ARBA" id="ARBA00002190"/>
    </source>
</evidence>
<dbReference type="EMBL" id="CP004350">
    <property type="protein sequence ID" value="AHI20948.1"/>
    <property type="molecule type" value="Genomic_DNA"/>
</dbReference>
<dbReference type="NCBIfam" id="NF033544">
    <property type="entry name" value="transpos_IS1249"/>
    <property type="match status" value="1"/>
</dbReference>
<comment type="function">
    <text evidence="1">Required for the transposition of the insertion element.</text>
</comment>
<dbReference type="InterPro" id="IPR048004">
    <property type="entry name" value="IS1249_transpos"/>
</dbReference>
<keyword evidence="4" id="KW-0238">DNA-binding</keyword>
<dbReference type="Proteomes" id="UP000019226">
    <property type="component" value="Chromosome"/>
</dbReference>
<protein>
    <submittedName>
        <fullName evidence="6">Transposase for insertion sequence</fullName>
    </submittedName>
</protein>
<evidence type="ECO:0000313" key="10">
    <source>
        <dbReference type="Proteomes" id="UP000019226"/>
    </source>
</evidence>
<evidence type="ECO:0000256" key="2">
    <source>
        <dbReference type="ARBA" id="ARBA00010961"/>
    </source>
</evidence>
<evidence type="ECO:0000256" key="3">
    <source>
        <dbReference type="ARBA" id="ARBA00022578"/>
    </source>
</evidence>
<dbReference type="EMBL" id="CP004350">
    <property type="protein sequence ID" value="AHI20692.1"/>
    <property type="molecule type" value="Genomic_DNA"/>
</dbReference>
<organism evidence="6 10">
    <name type="scientific">Corynebacterium casei LMG S-19264</name>
    <dbReference type="NCBI Taxonomy" id="1285583"/>
    <lineage>
        <taxon>Bacteria</taxon>
        <taxon>Bacillati</taxon>
        <taxon>Actinomycetota</taxon>
        <taxon>Actinomycetes</taxon>
        <taxon>Mycobacteriales</taxon>
        <taxon>Corynebacteriaceae</taxon>
        <taxon>Corynebacterium</taxon>
    </lineage>
</organism>
<dbReference type="EMBL" id="CP004350">
    <property type="protein sequence ID" value="AHI19170.1"/>
    <property type="molecule type" value="Genomic_DNA"/>
</dbReference>
<proteinExistence type="inferred from homology"/>
<evidence type="ECO:0000313" key="6">
    <source>
        <dbReference type="EMBL" id="AHI19170.1"/>
    </source>
</evidence>
<reference evidence="10" key="1">
    <citation type="submission" date="2013-02" db="EMBL/GenBank/DDBJ databases">
        <title>The complete genome sequence of Corynebacterium casei LMG S-19264 (=DSM 44701).</title>
        <authorList>
            <person name="Ruckert C."/>
            <person name="Albersmeier A."/>
            <person name="Kalinowski J."/>
        </authorList>
    </citation>
    <scope>NUCLEOTIDE SEQUENCE [LARGE SCALE GENOMIC DNA]</scope>
    <source>
        <strain evidence="10">LMG S-19264</strain>
    </source>
</reference>
<keyword evidence="3" id="KW-0815">Transposition</keyword>
<keyword evidence="10" id="KW-1185">Reference proteome</keyword>
<evidence type="ECO:0000256" key="5">
    <source>
        <dbReference type="ARBA" id="ARBA00023172"/>
    </source>
</evidence>
<name>A0ABM5PMV4_9CORY</name>
<evidence type="ECO:0000313" key="9">
    <source>
        <dbReference type="EMBL" id="AHI20948.1"/>
    </source>
</evidence>
<reference evidence="6" key="2">
    <citation type="journal article" date="2014" name="Int. J. Syst. Evol. Microbiol.">
        <title>Complete genome sequence of Corynebacterium casei LMG S-19264T (=DSM 44701T), isolated from a smear-ripened cheese.</title>
        <authorList>
            <consortium name="US DOE Joint Genome Institute (JGI-PGF)"/>
            <person name="Walter F."/>
            <person name="Albersmeier A."/>
            <person name="Kalinowski J."/>
            <person name="Ruckert C."/>
        </authorList>
    </citation>
    <scope>NUCLEOTIDE SEQUENCE</scope>
    <source>
        <strain evidence="6">LMG S-19264</strain>
    </source>
</reference>
<evidence type="ECO:0000313" key="7">
    <source>
        <dbReference type="EMBL" id="AHI20654.1"/>
    </source>
</evidence>
<comment type="similarity">
    <text evidence="2">Belongs to the transposase mutator family.</text>
</comment>
<gene>
    <name evidence="6" type="ORF">CCASEI_02945</name>
    <name evidence="7" type="ORF">CCASEI_10495</name>
    <name evidence="8" type="ORF">CCASEI_10685</name>
    <name evidence="9" type="ORF">CCASEI_11990</name>
</gene>
<evidence type="ECO:0000313" key="8">
    <source>
        <dbReference type="EMBL" id="AHI20692.1"/>
    </source>
</evidence>
<dbReference type="EMBL" id="CP004350">
    <property type="protein sequence ID" value="AHI20654.1"/>
    <property type="molecule type" value="Genomic_DNA"/>
</dbReference>